<sequence length="400" mass="47411">MNLSESLDKPRDTKRSCKRSIKIQLSLKESKEFSYYDLYEEIAESKGFLEETESMGFTNENSYIYPVFMQSIIERLEKYGQLALQDDIGLHSAARKKMKIAENDDSCVDPSLEYYDLDDKFIDDTEILNDYQESDYLYEEAKKEKFYVEHDTTKIKAEIVKVSKKSKEKKEISYERDETKDFENLPDDLKEAVIKLKSVFYETRRTGAKAVFPKGTLFIMTQIEKLAEIHNIRIRTINKILSKICKVKYVSIKHAMEKIKFKTEKNKAKKAYKTQRSAFSSLMRSECRKFDFNWNEELRKKLREVLRLLSNYVKISNEFVNNYSKNPKLLNYEDQEKIFIEKLKTQCSPKLAGINLKERIRVHAEVKKNEPKLPILSRFFDKMPDFNISDFYYEPINQLT</sequence>
<dbReference type="Proteomes" id="UP001162131">
    <property type="component" value="Unassembled WGS sequence"/>
</dbReference>
<comment type="caution">
    <text evidence="1">The sequence shown here is derived from an EMBL/GenBank/DDBJ whole genome shotgun (WGS) entry which is preliminary data.</text>
</comment>
<name>A0AAU9KG72_9CILI</name>
<protein>
    <submittedName>
        <fullName evidence="1">Uncharacterized protein</fullName>
    </submittedName>
</protein>
<gene>
    <name evidence="1" type="ORF">BSTOLATCC_MIC57772</name>
</gene>
<dbReference type="EMBL" id="CAJZBQ010000056">
    <property type="protein sequence ID" value="CAG9332951.1"/>
    <property type="molecule type" value="Genomic_DNA"/>
</dbReference>
<reference evidence="1" key="1">
    <citation type="submission" date="2021-09" db="EMBL/GenBank/DDBJ databases">
        <authorList>
            <consortium name="AG Swart"/>
            <person name="Singh M."/>
            <person name="Singh A."/>
            <person name="Seah K."/>
            <person name="Emmerich C."/>
        </authorList>
    </citation>
    <scope>NUCLEOTIDE SEQUENCE</scope>
    <source>
        <strain evidence="1">ATCC30299</strain>
    </source>
</reference>
<organism evidence="1 2">
    <name type="scientific">Blepharisma stoltei</name>
    <dbReference type="NCBI Taxonomy" id="1481888"/>
    <lineage>
        <taxon>Eukaryota</taxon>
        <taxon>Sar</taxon>
        <taxon>Alveolata</taxon>
        <taxon>Ciliophora</taxon>
        <taxon>Postciliodesmatophora</taxon>
        <taxon>Heterotrichea</taxon>
        <taxon>Heterotrichida</taxon>
        <taxon>Blepharismidae</taxon>
        <taxon>Blepharisma</taxon>
    </lineage>
</organism>
<keyword evidence="2" id="KW-1185">Reference proteome</keyword>
<evidence type="ECO:0000313" key="2">
    <source>
        <dbReference type="Proteomes" id="UP001162131"/>
    </source>
</evidence>
<accession>A0AAU9KG72</accession>
<dbReference type="AlphaFoldDB" id="A0AAU9KG72"/>
<evidence type="ECO:0000313" key="1">
    <source>
        <dbReference type="EMBL" id="CAG9332951.1"/>
    </source>
</evidence>
<proteinExistence type="predicted"/>